<dbReference type="Proteomes" id="UP000037069">
    <property type="component" value="Unassembled WGS sequence"/>
</dbReference>
<dbReference type="InterPro" id="IPR002213">
    <property type="entry name" value="UDP_glucos_trans"/>
</dbReference>
<dbReference type="InterPro" id="IPR050271">
    <property type="entry name" value="UDP-glycosyltransferase"/>
</dbReference>
<accession>A0A0L0CC98</accession>
<keyword evidence="5" id="KW-0472">Membrane</keyword>
<dbReference type="AlphaFoldDB" id="A0A0L0CC98"/>
<reference evidence="6 7" key="1">
    <citation type="journal article" date="2015" name="Nat. Commun.">
        <title>Lucilia cuprina genome unlocks parasitic fly biology to underpin future interventions.</title>
        <authorList>
            <person name="Anstead C.A."/>
            <person name="Korhonen P.K."/>
            <person name="Young N.D."/>
            <person name="Hall R.S."/>
            <person name="Jex A.R."/>
            <person name="Murali S.C."/>
            <person name="Hughes D.S."/>
            <person name="Lee S.F."/>
            <person name="Perry T."/>
            <person name="Stroehlein A.J."/>
            <person name="Ansell B.R."/>
            <person name="Breugelmans B."/>
            <person name="Hofmann A."/>
            <person name="Qu J."/>
            <person name="Dugan S."/>
            <person name="Lee S.L."/>
            <person name="Chao H."/>
            <person name="Dinh H."/>
            <person name="Han Y."/>
            <person name="Doddapaneni H.V."/>
            <person name="Worley K.C."/>
            <person name="Muzny D.M."/>
            <person name="Ioannidis P."/>
            <person name="Waterhouse R.M."/>
            <person name="Zdobnov E.M."/>
            <person name="James P.J."/>
            <person name="Bagnall N.H."/>
            <person name="Kotze A.C."/>
            <person name="Gibbs R.A."/>
            <person name="Richards S."/>
            <person name="Batterham P."/>
            <person name="Gasser R.B."/>
        </authorList>
    </citation>
    <scope>NUCLEOTIDE SEQUENCE [LARGE SCALE GENOMIC DNA]</scope>
    <source>
        <strain evidence="6 7">LS</strain>
        <tissue evidence="6">Full body</tissue>
    </source>
</reference>
<evidence type="ECO:0000256" key="1">
    <source>
        <dbReference type="ARBA" id="ARBA00009995"/>
    </source>
</evidence>
<evidence type="ECO:0000256" key="2">
    <source>
        <dbReference type="ARBA" id="ARBA00022676"/>
    </source>
</evidence>
<dbReference type="GO" id="GO:0015020">
    <property type="term" value="F:glucuronosyltransferase activity"/>
    <property type="evidence" value="ECO:0007669"/>
    <property type="project" value="UniProtKB-EC"/>
</dbReference>
<dbReference type="EC" id="2.4.1.17" evidence="5"/>
<comment type="catalytic activity">
    <reaction evidence="5">
        <text>glucuronate acceptor + UDP-alpha-D-glucuronate = acceptor beta-D-glucuronoside + UDP + H(+)</text>
        <dbReference type="Rhea" id="RHEA:21032"/>
        <dbReference type="ChEBI" id="CHEBI:15378"/>
        <dbReference type="ChEBI" id="CHEBI:58052"/>
        <dbReference type="ChEBI" id="CHEBI:58223"/>
        <dbReference type="ChEBI" id="CHEBI:132367"/>
        <dbReference type="ChEBI" id="CHEBI:132368"/>
        <dbReference type="EC" id="2.4.1.17"/>
    </reaction>
</comment>
<evidence type="ECO:0000256" key="5">
    <source>
        <dbReference type="RuleBase" id="RU362059"/>
    </source>
</evidence>
<dbReference type="PANTHER" id="PTHR48043">
    <property type="entry name" value="EG:EG0003.4 PROTEIN-RELATED"/>
    <property type="match status" value="1"/>
</dbReference>
<evidence type="ECO:0000313" key="7">
    <source>
        <dbReference type="Proteomes" id="UP000037069"/>
    </source>
</evidence>
<keyword evidence="5" id="KW-1133">Transmembrane helix</keyword>
<dbReference type="STRING" id="7375.A0A0L0CC98"/>
<comment type="caution">
    <text evidence="6">The sequence shown here is derived from an EMBL/GenBank/DDBJ whole genome shotgun (WGS) entry which is preliminary data.</text>
</comment>
<protein>
    <recommendedName>
        <fullName evidence="5">UDP-glucuronosyltransferase</fullName>
        <ecNumber evidence="5">2.4.1.17</ecNumber>
    </recommendedName>
</protein>
<dbReference type="SUPFAM" id="SSF53756">
    <property type="entry name" value="UDP-Glycosyltransferase/glycogen phosphorylase"/>
    <property type="match status" value="1"/>
</dbReference>
<keyword evidence="3 4" id="KW-0808">Transferase</keyword>
<dbReference type="OrthoDB" id="5835829at2759"/>
<proteinExistence type="inferred from homology"/>
<evidence type="ECO:0000256" key="4">
    <source>
        <dbReference type="RuleBase" id="RU003718"/>
    </source>
</evidence>
<gene>
    <name evidence="6" type="ORF">FF38_01733</name>
</gene>
<evidence type="ECO:0000256" key="3">
    <source>
        <dbReference type="ARBA" id="ARBA00022679"/>
    </source>
</evidence>
<dbReference type="CDD" id="cd03784">
    <property type="entry name" value="GT1_Gtf-like"/>
    <property type="match status" value="1"/>
</dbReference>
<keyword evidence="7" id="KW-1185">Reference proteome</keyword>
<dbReference type="Pfam" id="PF00201">
    <property type="entry name" value="UDPGT"/>
    <property type="match status" value="1"/>
</dbReference>
<sequence length="528" mass="61349">MQTLKCLQYLLTLSIFCFCNGYNILFMGPFPAPSHWMWLEHFQKDLLKRGHHITSVNNHPTKTPHPNLTEIIIEPKFDIPKHFPKENIFKMRFASDFQNLQMWWHVGLLTSEFALNNTKVKSLIASHDKQFDLVILEQFFHESFLMFAHKFKCPIVTIGTMGYADNMDHAMGLITPWSVIPHLVLSHTDRMTFSERMYNSYLSLYDAVMRRWYYMPKMQEMAEKYFGPHIKGPLPYVRDLEKNISLMLINSHRSMDLPRPSMPGLINVGGAHIKPAKPLPANIKNFIDNSTHGVVYFSLGSYMKSTDMPEDKIALILQAFGRLKQNVLWKYENESMGHLPTNVMIQKWLPQNDILAQPNVKVFITHGGIFGGQEGLYWAKPMLCIPLYGDQHRNTIKSVRAGYARSLTFSELTAQDLQNNIEILINQPQYKQKALEMSQKFRDNPLHPLDEASYWIEYIARYKGADFLKSYGAFIPLYQYLLLDVLLCVIVGLFLVIWLPLYLIKILTKLLFKKSSKEDNAVQQKKQM</sequence>
<dbReference type="InterPro" id="IPR035595">
    <property type="entry name" value="UDP_glycos_trans_CS"/>
</dbReference>
<dbReference type="PROSITE" id="PS00375">
    <property type="entry name" value="UDPGT"/>
    <property type="match status" value="1"/>
</dbReference>
<dbReference type="OMA" id="GYRILFM"/>
<dbReference type="Gene3D" id="3.40.50.2000">
    <property type="entry name" value="Glycogen Phosphorylase B"/>
    <property type="match status" value="1"/>
</dbReference>
<dbReference type="GO" id="GO:0016020">
    <property type="term" value="C:membrane"/>
    <property type="evidence" value="ECO:0007669"/>
    <property type="project" value="UniProtKB-SubCell"/>
</dbReference>
<name>A0A0L0CC98_LUCCU</name>
<keyword evidence="2 4" id="KW-0328">Glycosyltransferase</keyword>
<dbReference type="EMBL" id="JRES01000613">
    <property type="protein sequence ID" value="KNC29857.1"/>
    <property type="molecule type" value="Genomic_DNA"/>
</dbReference>
<comment type="similarity">
    <text evidence="1 4">Belongs to the UDP-glycosyltransferase family.</text>
</comment>
<keyword evidence="5" id="KW-0812">Transmembrane</keyword>
<evidence type="ECO:0000313" key="6">
    <source>
        <dbReference type="EMBL" id="KNC29857.1"/>
    </source>
</evidence>
<dbReference type="FunFam" id="3.40.50.2000:FF:000050">
    <property type="entry name" value="UDP-glucuronosyltransferase"/>
    <property type="match status" value="1"/>
</dbReference>
<dbReference type="PANTHER" id="PTHR48043:SF158">
    <property type="entry name" value="UDP-GLUCURONOSYLTRANSFERASE"/>
    <property type="match status" value="1"/>
</dbReference>
<comment type="subcellular location">
    <subcellularLocation>
        <location evidence="5">Membrane</location>
        <topology evidence="5">Single-pass membrane protein</topology>
    </subcellularLocation>
</comment>
<organism evidence="6 7">
    <name type="scientific">Lucilia cuprina</name>
    <name type="common">Green bottle fly</name>
    <name type="synonym">Australian sheep blowfly</name>
    <dbReference type="NCBI Taxonomy" id="7375"/>
    <lineage>
        <taxon>Eukaryota</taxon>
        <taxon>Metazoa</taxon>
        <taxon>Ecdysozoa</taxon>
        <taxon>Arthropoda</taxon>
        <taxon>Hexapoda</taxon>
        <taxon>Insecta</taxon>
        <taxon>Pterygota</taxon>
        <taxon>Neoptera</taxon>
        <taxon>Endopterygota</taxon>
        <taxon>Diptera</taxon>
        <taxon>Brachycera</taxon>
        <taxon>Muscomorpha</taxon>
        <taxon>Oestroidea</taxon>
        <taxon>Calliphoridae</taxon>
        <taxon>Luciliinae</taxon>
        <taxon>Lucilia</taxon>
    </lineage>
</organism>
<feature type="transmembrane region" description="Helical" evidence="5">
    <location>
        <begin position="477"/>
        <end position="504"/>
    </location>
</feature>